<dbReference type="Pfam" id="PF00156">
    <property type="entry name" value="Pribosyltran"/>
    <property type="match status" value="1"/>
</dbReference>
<dbReference type="SUPFAM" id="SSF53271">
    <property type="entry name" value="PRTase-like"/>
    <property type="match status" value="1"/>
</dbReference>
<evidence type="ECO:0000259" key="2">
    <source>
        <dbReference type="Pfam" id="PF00156"/>
    </source>
</evidence>
<reference evidence="4 5" key="1">
    <citation type="journal article" date="2016" name="Nat. Commun.">
        <title>Thousands of microbial genomes shed light on interconnected biogeochemical processes in an aquifer system.</title>
        <authorList>
            <person name="Anantharaman K."/>
            <person name="Brown C.T."/>
            <person name="Hug L.A."/>
            <person name="Sharon I."/>
            <person name="Castelle C.J."/>
            <person name="Probst A.J."/>
            <person name="Thomas B.C."/>
            <person name="Singh A."/>
            <person name="Wilkins M.J."/>
            <person name="Karaoz U."/>
            <person name="Brodie E.L."/>
            <person name="Williams K.H."/>
            <person name="Hubbard S.S."/>
            <person name="Banfield J.F."/>
        </authorList>
    </citation>
    <scope>NUCLEOTIDE SEQUENCE [LARGE SCALE GENOMIC DNA]</scope>
</reference>
<dbReference type="PANTHER" id="PTHR47505">
    <property type="entry name" value="DNA UTILIZATION PROTEIN YHGH"/>
    <property type="match status" value="1"/>
</dbReference>
<sequence length="245" mass="28436">MDLLDLLFPKKCVGCGRWGKYVCRECEVGMWEEEQICPVCGRPSRYGEKHKYCQKPWSMEGLSCFWAHEGIARKLISEAKYRYYYDYLGELLVDGLSFLDRPEFAKLREFLGTRPVVVGVPLHPRRLRERGFNQAEVIARQLSKRFEIFDLRLEVETGLLKRIRDTGKQVGRTREKRLEAMKGAFVVNSKFKHKNSNQIQNSKFQLTKNVLLVDDVWTTGATLSECVKVLKQAGVKQIWGLVLAR</sequence>
<feature type="domain" description="Double zinc ribbon" evidence="3">
    <location>
        <begin position="3"/>
        <end position="54"/>
    </location>
</feature>
<comment type="similarity">
    <text evidence="1">Belongs to the ComF/GntX family.</text>
</comment>
<evidence type="ECO:0000259" key="3">
    <source>
        <dbReference type="Pfam" id="PF18912"/>
    </source>
</evidence>
<proteinExistence type="inferred from homology"/>
<accession>A0A1F4ZD73</accession>
<evidence type="ECO:0000256" key="1">
    <source>
        <dbReference type="ARBA" id="ARBA00008007"/>
    </source>
</evidence>
<dbReference type="EMBL" id="MEXL01000006">
    <property type="protein sequence ID" value="OGD04232.1"/>
    <property type="molecule type" value="Genomic_DNA"/>
</dbReference>
<dbReference type="InterPro" id="IPR000836">
    <property type="entry name" value="PRTase_dom"/>
</dbReference>
<name>A0A1F4ZD73_9BACT</name>
<dbReference type="InterPro" id="IPR051910">
    <property type="entry name" value="ComF/GntX_DNA_util-trans"/>
</dbReference>
<evidence type="ECO:0000313" key="5">
    <source>
        <dbReference type="Proteomes" id="UP000178993"/>
    </source>
</evidence>
<comment type="caution">
    <text evidence="4">The sequence shown here is derived from an EMBL/GenBank/DDBJ whole genome shotgun (WGS) entry which is preliminary data.</text>
</comment>
<dbReference type="CDD" id="cd06223">
    <property type="entry name" value="PRTases_typeI"/>
    <property type="match status" value="1"/>
</dbReference>
<dbReference type="Pfam" id="PF18912">
    <property type="entry name" value="DZR_2"/>
    <property type="match status" value="1"/>
</dbReference>
<evidence type="ECO:0008006" key="6">
    <source>
        <dbReference type="Google" id="ProtNLM"/>
    </source>
</evidence>
<dbReference type="Proteomes" id="UP000178993">
    <property type="component" value="Unassembled WGS sequence"/>
</dbReference>
<dbReference type="Gene3D" id="3.40.50.2020">
    <property type="match status" value="1"/>
</dbReference>
<organism evidence="4 5">
    <name type="scientific">Candidatus Amesbacteria bacterium RIFCSPHIGHO2_12_FULL_48_14</name>
    <dbReference type="NCBI Taxonomy" id="1797257"/>
    <lineage>
        <taxon>Bacteria</taxon>
        <taxon>Candidatus Amesiibacteriota</taxon>
    </lineage>
</organism>
<dbReference type="InterPro" id="IPR044005">
    <property type="entry name" value="DZR_2"/>
</dbReference>
<gene>
    <name evidence="4" type="ORF">A3E17_01480</name>
</gene>
<feature type="domain" description="Phosphoribosyltransferase" evidence="2">
    <location>
        <begin position="138"/>
        <end position="238"/>
    </location>
</feature>
<dbReference type="PANTHER" id="PTHR47505:SF1">
    <property type="entry name" value="DNA UTILIZATION PROTEIN YHGH"/>
    <property type="match status" value="1"/>
</dbReference>
<dbReference type="InterPro" id="IPR029057">
    <property type="entry name" value="PRTase-like"/>
</dbReference>
<protein>
    <recommendedName>
        <fullName evidence="6">Double zinc ribbon domain-containing protein</fullName>
    </recommendedName>
</protein>
<dbReference type="AlphaFoldDB" id="A0A1F4ZD73"/>
<evidence type="ECO:0000313" key="4">
    <source>
        <dbReference type="EMBL" id="OGD04232.1"/>
    </source>
</evidence>